<feature type="region of interest" description="Disordered" evidence="2">
    <location>
        <begin position="52"/>
        <end position="71"/>
    </location>
</feature>
<sequence>MEQRITDLEATLVTARANQTAAETAKAAAEDRAENAEEMAKQLELVVDQADPSTRHYPNSSHHQPERSPTAPWSFIRARLETSITYIKDNIQPELRQSSSALVYVGMALGMLKEAQQVNMAMCHGINTGFRRYSAAAKTHPRGVAVRGGLPELRAVKVGRTQEVFPPGEQGGGGQCGDGYATAALEPVAPAPEQLRPRPVVIPVFSRPTAAAPPSSAKRAAAAVEASHSANTTAVEAVTIAGVAAISAGATAHRRRTGCRARAVAQIER</sequence>
<comment type="caution">
    <text evidence="3">The sequence shown here is derived from an EMBL/GenBank/DDBJ whole genome shotgun (WGS) entry which is preliminary data.</text>
</comment>
<evidence type="ECO:0000313" key="3">
    <source>
        <dbReference type="EMBL" id="GLC58343.1"/>
    </source>
</evidence>
<name>A0A9W6BUC9_9CHLO</name>
<dbReference type="Proteomes" id="UP001165080">
    <property type="component" value="Unassembled WGS sequence"/>
</dbReference>
<feature type="coiled-coil region" evidence="1">
    <location>
        <begin position="19"/>
        <end position="46"/>
    </location>
</feature>
<keyword evidence="1" id="KW-0175">Coiled coil</keyword>
<evidence type="ECO:0000313" key="4">
    <source>
        <dbReference type="Proteomes" id="UP001165080"/>
    </source>
</evidence>
<dbReference type="AlphaFoldDB" id="A0A9W6BUC9"/>
<reference evidence="3 4" key="1">
    <citation type="journal article" date="2023" name="Commun. Biol.">
        <title>Reorganization of the ancestral sex-determining regions during the evolution of trioecy in Pleodorina starrii.</title>
        <authorList>
            <person name="Takahashi K."/>
            <person name="Suzuki S."/>
            <person name="Kawai-Toyooka H."/>
            <person name="Yamamoto K."/>
            <person name="Hamaji T."/>
            <person name="Ootsuki R."/>
            <person name="Yamaguchi H."/>
            <person name="Kawachi M."/>
            <person name="Higashiyama T."/>
            <person name="Nozaki H."/>
        </authorList>
    </citation>
    <scope>NUCLEOTIDE SEQUENCE [LARGE SCALE GENOMIC DNA]</scope>
    <source>
        <strain evidence="3 4">NIES-4479</strain>
    </source>
</reference>
<accession>A0A9W6BUC9</accession>
<organism evidence="3 4">
    <name type="scientific">Pleodorina starrii</name>
    <dbReference type="NCBI Taxonomy" id="330485"/>
    <lineage>
        <taxon>Eukaryota</taxon>
        <taxon>Viridiplantae</taxon>
        <taxon>Chlorophyta</taxon>
        <taxon>core chlorophytes</taxon>
        <taxon>Chlorophyceae</taxon>
        <taxon>CS clade</taxon>
        <taxon>Chlamydomonadales</taxon>
        <taxon>Volvocaceae</taxon>
        <taxon>Pleodorina</taxon>
    </lineage>
</organism>
<protein>
    <submittedName>
        <fullName evidence="3">Uncharacterized protein</fullName>
    </submittedName>
</protein>
<evidence type="ECO:0000256" key="1">
    <source>
        <dbReference type="SAM" id="Coils"/>
    </source>
</evidence>
<gene>
    <name evidence="3" type="primary">PLEST010748</name>
    <name evidence="3" type="ORF">PLESTB_001348600</name>
</gene>
<proteinExistence type="predicted"/>
<evidence type="ECO:0000256" key="2">
    <source>
        <dbReference type="SAM" id="MobiDB-lite"/>
    </source>
</evidence>
<dbReference type="EMBL" id="BRXU01000022">
    <property type="protein sequence ID" value="GLC58343.1"/>
    <property type="molecule type" value="Genomic_DNA"/>
</dbReference>
<keyword evidence="4" id="KW-1185">Reference proteome</keyword>